<sequence>MCRSSNRFASREVHAAESLLPPEAKFSDRLGHSGDKFPLAKAQRDALSHFLDARHGDILAVNGPPGTGKTTLVLSIISHAVGPSGSRKSEPPVIIATSTNNQAVN</sequence>
<gene>
    <name evidence="3" type="ORF">NCTC8261_06409</name>
</gene>
<accession>A0A379X1Z1</accession>
<dbReference type="SUPFAM" id="SSF52540">
    <property type="entry name" value="P-loop containing nucleoside triphosphate hydrolases"/>
    <property type="match status" value="1"/>
</dbReference>
<keyword evidence="3" id="KW-0067">ATP-binding</keyword>
<protein>
    <submittedName>
        <fullName evidence="3">Superfamily I DNA helicase</fullName>
    </submittedName>
</protein>
<keyword evidence="3" id="KW-0547">Nucleotide-binding</keyword>
<dbReference type="Pfam" id="PF13086">
    <property type="entry name" value="AAA_11"/>
    <property type="match status" value="1"/>
</dbReference>
<proteinExistence type="predicted"/>
<organism evidence="3 4">
    <name type="scientific">Salmonella enterica I</name>
    <dbReference type="NCBI Taxonomy" id="59201"/>
    <lineage>
        <taxon>Bacteria</taxon>
        <taxon>Pseudomonadati</taxon>
        <taxon>Pseudomonadota</taxon>
        <taxon>Gammaproteobacteria</taxon>
        <taxon>Enterobacterales</taxon>
        <taxon>Enterobacteriaceae</taxon>
        <taxon>Salmonella</taxon>
    </lineage>
</organism>
<evidence type="ECO:0000259" key="2">
    <source>
        <dbReference type="Pfam" id="PF13086"/>
    </source>
</evidence>
<keyword evidence="3" id="KW-0347">Helicase</keyword>
<feature type="region of interest" description="Disordered" evidence="1">
    <location>
        <begin position="81"/>
        <end position="105"/>
    </location>
</feature>
<keyword evidence="3" id="KW-0378">Hydrolase</keyword>
<feature type="compositionally biased region" description="Polar residues" evidence="1">
    <location>
        <begin position="96"/>
        <end position="105"/>
    </location>
</feature>
<evidence type="ECO:0000256" key="1">
    <source>
        <dbReference type="SAM" id="MobiDB-lite"/>
    </source>
</evidence>
<name>A0A379X1Z1_SALET</name>
<dbReference type="InterPro" id="IPR041677">
    <property type="entry name" value="DNA2/NAM7_AAA_11"/>
</dbReference>
<dbReference type="Proteomes" id="UP000254712">
    <property type="component" value="Unassembled WGS sequence"/>
</dbReference>
<reference evidence="3 4" key="1">
    <citation type="submission" date="2018-06" db="EMBL/GenBank/DDBJ databases">
        <authorList>
            <consortium name="Pathogen Informatics"/>
            <person name="Doyle S."/>
        </authorList>
    </citation>
    <scope>NUCLEOTIDE SEQUENCE [LARGE SCALE GENOMIC DNA]</scope>
    <source>
        <strain evidence="3 4">NCTC8261</strain>
    </source>
</reference>
<dbReference type="Gene3D" id="3.40.50.300">
    <property type="entry name" value="P-loop containing nucleotide triphosphate hydrolases"/>
    <property type="match status" value="1"/>
</dbReference>
<dbReference type="InterPro" id="IPR027417">
    <property type="entry name" value="P-loop_NTPase"/>
</dbReference>
<evidence type="ECO:0000313" key="4">
    <source>
        <dbReference type="Proteomes" id="UP000254712"/>
    </source>
</evidence>
<evidence type="ECO:0000313" key="3">
    <source>
        <dbReference type="EMBL" id="SUH40031.1"/>
    </source>
</evidence>
<dbReference type="EMBL" id="UGXT01000002">
    <property type="protein sequence ID" value="SUH40031.1"/>
    <property type="molecule type" value="Genomic_DNA"/>
</dbReference>
<dbReference type="AlphaFoldDB" id="A0A379X1Z1"/>
<dbReference type="GO" id="GO:0004386">
    <property type="term" value="F:helicase activity"/>
    <property type="evidence" value="ECO:0007669"/>
    <property type="project" value="UniProtKB-KW"/>
</dbReference>
<feature type="domain" description="DNA2/NAM7 helicase helicase" evidence="2">
    <location>
        <begin position="40"/>
        <end position="104"/>
    </location>
</feature>